<accession>E0CX89</accession>
<evidence type="ECO:0000313" key="1">
    <source>
        <dbReference type="Ensembl" id="ENSMUSP00000124835.2"/>
    </source>
</evidence>
<dbReference type="Ensembl" id="ENSMUST00000159555.8">
    <property type="protein sequence ID" value="ENSMUSP00000124835.2"/>
    <property type="gene ID" value="ENSMUSG00000056870.10"/>
</dbReference>
<reference evidence="1 3" key="1">
    <citation type="journal article" date="2009" name="PLoS Biol.">
        <title>Lineage-specific biology revealed by a finished genome assembly of the mouse.</title>
        <authorList>
            <consortium name="Mouse Genome Sequencing Consortium"/>
            <person name="Church D.M."/>
            <person name="Goodstadt L."/>
            <person name="Hillier L.W."/>
            <person name="Zody M.C."/>
            <person name="Goldstein S."/>
            <person name="She X."/>
            <person name="Bult C.J."/>
            <person name="Agarwala R."/>
            <person name="Cherry J.L."/>
            <person name="DiCuccio M."/>
            <person name="Hlavina W."/>
            <person name="Kapustin Y."/>
            <person name="Meric P."/>
            <person name="Maglott D."/>
            <person name="Birtle Z."/>
            <person name="Marques A.C."/>
            <person name="Graves T."/>
            <person name="Zhou S."/>
            <person name="Teague B."/>
            <person name="Potamousis K."/>
            <person name="Churas C."/>
            <person name="Place M."/>
            <person name="Herschleb J."/>
            <person name="Runnheim R."/>
            <person name="Forrest D."/>
            <person name="Amos-Landgraf J."/>
            <person name="Schwartz D.C."/>
            <person name="Cheng Z."/>
            <person name="Lindblad-Toh K."/>
            <person name="Eichler E.E."/>
            <person name="Ponting C.P."/>
        </authorList>
    </citation>
    <scope>NUCLEOTIDE SEQUENCE [LARGE SCALE GENOMIC DNA]</scope>
    <source>
        <strain evidence="1 3">C57BL/6J</strain>
    </source>
</reference>
<evidence type="ECO:0000313" key="3">
    <source>
        <dbReference type="Proteomes" id="UP000000589"/>
    </source>
</evidence>
<dbReference type="Bgee" id="ENSMUSG00000056870">
    <property type="expression patterns" value="Expressed in sciatic nerve and 218 other cell types or tissues"/>
</dbReference>
<dbReference type="MGI" id="MGI:1920407">
    <property type="gene designation" value="Gulp1"/>
</dbReference>
<organism evidence="1 3">
    <name type="scientific">Mus musculus</name>
    <name type="common">Mouse</name>
    <dbReference type="NCBI Taxonomy" id="10090"/>
    <lineage>
        <taxon>Eukaryota</taxon>
        <taxon>Metazoa</taxon>
        <taxon>Chordata</taxon>
        <taxon>Craniata</taxon>
        <taxon>Vertebrata</taxon>
        <taxon>Euteleostomi</taxon>
        <taxon>Mammalia</taxon>
        <taxon>Eutheria</taxon>
        <taxon>Euarchontoglires</taxon>
        <taxon>Glires</taxon>
        <taxon>Rodentia</taxon>
        <taxon>Myomorpha</taxon>
        <taxon>Muroidea</taxon>
        <taxon>Muridae</taxon>
        <taxon>Murinae</taxon>
        <taxon>Mus</taxon>
        <taxon>Mus</taxon>
    </lineage>
</organism>
<dbReference type="Antibodypedia" id="19788">
    <property type="antibodies" value="189 antibodies from 31 providers"/>
</dbReference>
<proteinExistence type="predicted"/>
<dbReference type="Proteomes" id="UP000000589">
    <property type="component" value="Chromosome 1"/>
</dbReference>
<dbReference type="HOGENOM" id="CLU_3279301_0_0_1"/>
<dbReference type="ExpressionAtlas" id="E0CX89">
    <property type="expression patterns" value="baseline and differential"/>
</dbReference>
<dbReference type="GeneTree" id="ENSGT00940000156186"/>
<keyword evidence="3" id="KW-1185">Reference proteome</keyword>
<dbReference type="AlphaFoldDB" id="E0CX89"/>
<reference evidence="1" key="4">
    <citation type="submission" date="2025-09" db="UniProtKB">
        <authorList>
            <consortium name="Ensembl"/>
        </authorList>
    </citation>
    <scope>IDENTIFICATION</scope>
    <source>
        <strain evidence="1">C57BL/6J</strain>
    </source>
</reference>
<dbReference type="VEuPathDB" id="HostDB:ENSMUSG00000056870"/>
<dbReference type="AGR" id="MGI:1920407"/>
<reference evidence="1 3" key="2">
    <citation type="journal article" date="2011" name="PLoS Biol.">
        <title>Modernizing reference genome assemblies.</title>
        <authorList>
            <person name="Church D.M."/>
            <person name="Schneider V.A."/>
            <person name="Graves T."/>
            <person name="Auger K."/>
            <person name="Cunningham F."/>
            <person name="Bouk N."/>
            <person name="Chen H.C."/>
            <person name="Agarwala R."/>
            <person name="McLaren W.M."/>
            <person name="Ritchie G.R."/>
            <person name="Albracht D."/>
            <person name="Kremitzki M."/>
            <person name="Rock S."/>
            <person name="Kotkiewicz H."/>
            <person name="Kremitzki C."/>
            <person name="Wollam A."/>
            <person name="Trani L."/>
            <person name="Fulton L."/>
            <person name="Fulton R."/>
            <person name="Matthews L."/>
            <person name="Whitehead S."/>
            <person name="Chow W."/>
            <person name="Torrance J."/>
            <person name="Dunn M."/>
            <person name="Harden G."/>
            <person name="Threadgold G."/>
            <person name="Wood J."/>
            <person name="Collins J."/>
            <person name="Heath P."/>
            <person name="Griffiths G."/>
            <person name="Pelan S."/>
            <person name="Grafham D."/>
            <person name="Eichler E.E."/>
            <person name="Weinstock G."/>
            <person name="Mardis E.R."/>
            <person name="Wilson R.K."/>
            <person name="Howe K."/>
            <person name="Flicek P."/>
            <person name="Hubbard T."/>
        </authorList>
    </citation>
    <scope>NUCLEOTIDE SEQUENCE [LARGE SCALE GENOMIC DNA]</scope>
    <source>
        <strain evidence="1 3">C57BL/6J</strain>
    </source>
</reference>
<gene>
    <name evidence="1 2" type="primary">Gulp1</name>
</gene>
<evidence type="ECO:0000313" key="2">
    <source>
        <dbReference type="MGI" id="MGI:1920407"/>
    </source>
</evidence>
<sequence length="41" mass="4776">MNRAFSRKKVSWQYRSGAAKGNRSCERCCQEAEVCKTHQKI</sequence>
<reference evidence="1" key="3">
    <citation type="submission" date="2025-08" db="UniProtKB">
        <authorList>
            <consortium name="Ensembl"/>
        </authorList>
    </citation>
    <scope>IDENTIFICATION</scope>
    <source>
        <strain evidence="1">C57BL/6J</strain>
    </source>
</reference>
<name>E0CX89_MOUSE</name>
<protein>
    <submittedName>
        <fullName evidence="1">GULP, engulfment adaptor PTB domain containing 1</fullName>
    </submittedName>
</protein>